<proteinExistence type="predicted"/>
<evidence type="ECO:0000256" key="4">
    <source>
        <dbReference type="ARBA" id="ARBA00023136"/>
    </source>
</evidence>
<name>A0A829GNE9_LACPA</name>
<comment type="caution">
    <text evidence="6">The sequence shown here is derived from an EMBL/GenBank/DDBJ whole genome shotgun (WGS) entry which is preliminary data.</text>
</comment>
<evidence type="ECO:0000256" key="2">
    <source>
        <dbReference type="ARBA" id="ARBA00022692"/>
    </source>
</evidence>
<dbReference type="SUPFAM" id="SSF144091">
    <property type="entry name" value="Rhomboid-like"/>
    <property type="match status" value="1"/>
</dbReference>
<feature type="transmembrane region" description="Helical" evidence="5">
    <location>
        <begin position="86"/>
        <end position="105"/>
    </location>
</feature>
<dbReference type="Proteomes" id="UP000014264">
    <property type="component" value="Unassembled WGS sequence"/>
</dbReference>
<sequence length="152" mass="17033">MKNMLAVIVLRPFIEWKIGSTPFVISFFVSSWLGVLLFCFGFGGFIQSAFGIGTYIESFYGVSLSGYALFPLAILAFLIEKPTFSFMTKIVAFTSTLYYVTVGYWPNLAMSDIEKNVQVAHSCGLLVGLFCVLVILIIKHREKMFSFSSRSK</sequence>
<dbReference type="EMBL" id="ANJZ01000302">
    <property type="protein sequence ID" value="EPC59805.1"/>
    <property type="molecule type" value="Genomic_DNA"/>
</dbReference>
<comment type="subcellular location">
    <subcellularLocation>
        <location evidence="1">Membrane</location>
        <topology evidence="1">Multi-pass membrane protein</topology>
    </subcellularLocation>
</comment>
<keyword evidence="2 5" id="KW-0812">Transmembrane</keyword>
<feature type="transmembrane region" description="Helical" evidence="5">
    <location>
        <begin position="21"/>
        <end position="46"/>
    </location>
</feature>
<evidence type="ECO:0000256" key="3">
    <source>
        <dbReference type="ARBA" id="ARBA00022989"/>
    </source>
</evidence>
<reference evidence="6 7" key="1">
    <citation type="journal article" date="2013" name="PLoS ONE">
        <title>Lactobacillus paracasei comparative genomics: towards species pan-genome definition and exploitation of diversity.</title>
        <authorList>
            <person name="Smokvina T."/>
            <person name="Wels M."/>
            <person name="Polka J."/>
            <person name="Chervaux C."/>
            <person name="Brisse S."/>
            <person name="Boekhorst J."/>
            <person name="van Hylckama Vlieg J.E."/>
            <person name="Siezen R.J."/>
        </authorList>
    </citation>
    <scope>NUCLEOTIDE SEQUENCE [LARGE SCALE GENOMIC DNA]</scope>
    <source>
        <strain evidence="6 7">Lpp14</strain>
    </source>
</reference>
<gene>
    <name evidence="6" type="ORF">Lpp14_12637</name>
</gene>
<evidence type="ECO:0000256" key="5">
    <source>
        <dbReference type="SAM" id="Phobius"/>
    </source>
</evidence>
<evidence type="ECO:0000313" key="6">
    <source>
        <dbReference type="EMBL" id="EPC59805.1"/>
    </source>
</evidence>
<keyword evidence="4 5" id="KW-0472">Membrane</keyword>
<organism evidence="6 7">
    <name type="scientific">Lacticaseibacillus paracasei subsp. paracasei Lpp14</name>
    <dbReference type="NCBI Taxonomy" id="1256204"/>
    <lineage>
        <taxon>Bacteria</taxon>
        <taxon>Bacillati</taxon>
        <taxon>Bacillota</taxon>
        <taxon>Bacilli</taxon>
        <taxon>Lactobacillales</taxon>
        <taxon>Lactobacillaceae</taxon>
        <taxon>Lacticaseibacillus</taxon>
    </lineage>
</organism>
<dbReference type="Gene3D" id="1.20.1540.10">
    <property type="entry name" value="Rhomboid-like"/>
    <property type="match status" value="1"/>
</dbReference>
<dbReference type="InterPro" id="IPR035952">
    <property type="entry name" value="Rhomboid-like_sf"/>
</dbReference>
<accession>A0A829GNE9</accession>
<dbReference type="AlphaFoldDB" id="A0A829GNE9"/>
<evidence type="ECO:0000256" key="1">
    <source>
        <dbReference type="ARBA" id="ARBA00004141"/>
    </source>
</evidence>
<dbReference type="GO" id="GO:0016020">
    <property type="term" value="C:membrane"/>
    <property type="evidence" value="ECO:0007669"/>
    <property type="project" value="UniProtKB-SubCell"/>
</dbReference>
<feature type="transmembrane region" description="Helical" evidence="5">
    <location>
        <begin position="58"/>
        <end position="79"/>
    </location>
</feature>
<evidence type="ECO:0008006" key="8">
    <source>
        <dbReference type="Google" id="ProtNLM"/>
    </source>
</evidence>
<protein>
    <recommendedName>
        <fullName evidence="8">Rhomboid family intramembrane serine protease</fullName>
    </recommendedName>
</protein>
<feature type="transmembrane region" description="Helical" evidence="5">
    <location>
        <begin position="117"/>
        <end position="138"/>
    </location>
</feature>
<keyword evidence="3 5" id="KW-1133">Transmembrane helix</keyword>
<evidence type="ECO:0000313" key="7">
    <source>
        <dbReference type="Proteomes" id="UP000014264"/>
    </source>
</evidence>